<evidence type="ECO:0000256" key="5">
    <source>
        <dbReference type="SAM" id="Phobius"/>
    </source>
</evidence>
<evidence type="ECO:0000256" key="3">
    <source>
        <dbReference type="ARBA" id="ARBA00022723"/>
    </source>
</evidence>
<reference evidence="8" key="1">
    <citation type="submission" date="2022-11" db="UniProtKB">
        <authorList>
            <consortium name="WormBaseParasite"/>
        </authorList>
    </citation>
    <scope>IDENTIFICATION</scope>
</reference>
<dbReference type="Proteomes" id="UP000887564">
    <property type="component" value="Unplaced"/>
</dbReference>
<evidence type="ECO:0000256" key="1">
    <source>
        <dbReference type="ARBA" id="ARBA00022438"/>
    </source>
</evidence>
<dbReference type="Gene3D" id="3.90.230.10">
    <property type="entry name" value="Creatinase/methionine aminopeptidase superfamily"/>
    <property type="match status" value="1"/>
</dbReference>
<keyword evidence="5" id="KW-0812">Transmembrane</keyword>
<name>A0A914S6Y3_PAREQ</name>
<feature type="domain" description="Peptidase M24" evidence="6">
    <location>
        <begin position="13"/>
        <end position="92"/>
    </location>
</feature>
<dbReference type="PANTHER" id="PTHR43330:SF7">
    <property type="entry name" value="METHIONINE AMINOPEPTIDASE 1"/>
    <property type="match status" value="1"/>
</dbReference>
<dbReference type="GO" id="GO:0005829">
    <property type="term" value="C:cytosol"/>
    <property type="evidence" value="ECO:0007669"/>
    <property type="project" value="TreeGrafter"/>
</dbReference>
<keyword evidence="3" id="KW-0479">Metal-binding</keyword>
<feature type="transmembrane region" description="Helical" evidence="5">
    <location>
        <begin position="95"/>
        <end position="115"/>
    </location>
</feature>
<dbReference type="SUPFAM" id="SSF55920">
    <property type="entry name" value="Creatinase/aminopeptidase"/>
    <property type="match status" value="1"/>
</dbReference>
<accession>A0A914S6Y3</accession>
<keyword evidence="1" id="KW-0031">Aminopeptidase</keyword>
<dbReference type="PANTHER" id="PTHR43330">
    <property type="entry name" value="METHIONINE AMINOPEPTIDASE"/>
    <property type="match status" value="1"/>
</dbReference>
<proteinExistence type="predicted"/>
<dbReference type="InterPro" id="IPR036005">
    <property type="entry name" value="Creatinase/aminopeptidase-like"/>
</dbReference>
<evidence type="ECO:0000313" key="7">
    <source>
        <dbReference type="Proteomes" id="UP000887564"/>
    </source>
</evidence>
<keyword evidence="4" id="KW-0378">Hydrolase</keyword>
<keyword evidence="7" id="KW-1185">Reference proteome</keyword>
<dbReference type="GO" id="GO:0070006">
    <property type="term" value="F:metalloaminopeptidase activity"/>
    <property type="evidence" value="ECO:0007669"/>
    <property type="project" value="InterPro"/>
</dbReference>
<evidence type="ECO:0000313" key="8">
    <source>
        <dbReference type="WBParaSite" id="PEQ_0001414801-mRNA-1"/>
    </source>
</evidence>
<evidence type="ECO:0000259" key="6">
    <source>
        <dbReference type="Pfam" id="PF00557"/>
    </source>
</evidence>
<organism evidence="7 8">
    <name type="scientific">Parascaris equorum</name>
    <name type="common">Equine roundworm</name>
    <dbReference type="NCBI Taxonomy" id="6256"/>
    <lineage>
        <taxon>Eukaryota</taxon>
        <taxon>Metazoa</taxon>
        <taxon>Ecdysozoa</taxon>
        <taxon>Nematoda</taxon>
        <taxon>Chromadorea</taxon>
        <taxon>Rhabditida</taxon>
        <taxon>Spirurina</taxon>
        <taxon>Ascaridomorpha</taxon>
        <taxon>Ascaridoidea</taxon>
        <taxon>Ascarididae</taxon>
        <taxon>Parascaris</taxon>
    </lineage>
</organism>
<keyword evidence="5" id="KW-1133">Transmembrane helix</keyword>
<keyword evidence="2" id="KW-0645">Protease</keyword>
<dbReference type="PROSITE" id="PS00680">
    <property type="entry name" value="MAP_1"/>
    <property type="match status" value="1"/>
</dbReference>
<dbReference type="WBParaSite" id="PEQ_0001414801-mRNA-1">
    <property type="protein sequence ID" value="PEQ_0001414801-mRNA-1"/>
    <property type="gene ID" value="PEQ_0001414801"/>
</dbReference>
<protein>
    <submittedName>
        <fullName evidence="8">Peptidase M24 domain-containing protein</fullName>
    </submittedName>
</protein>
<dbReference type="GO" id="GO:0046872">
    <property type="term" value="F:metal ion binding"/>
    <property type="evidence" value="ECO:0007669"/>
    <property type="project" value="UniProtKB-KW"/>
</dbReference>
<dbReference type="InterPro" id="IPR000994">
    <property type="entry name" value="Pept_M24"/>
</dbReference>
<dbReference type="AlphaFoldDB" id="A0A914S6Y3"/>
<dbReference type="GO" id="GO:0006508">
    <property type="term" value="P:proteolysis"/>
    <property type="evidence" value="ECO:0007669"/>
    <property type="project" value="UniProtKB-KW"/>
</dbReference>
<sequence length="126" mass="14217">MTRTVITWRQGPRSVRPGMKFRDIGNVIQKHAKAHGFSVVKTYCGHGINRLFHTAPNVPHYAKNKAAGLMKVGNTFTIEPMINAGSFNDEQWPDGWTAVTVGFLTFYCFYAVTYFPPLRPYFAALC</sequence>
<evidence type="ECO:0000256" key="2">
    <source>
        <dbReference type="ARBA" id="ARBA00022670"/>
    </source>
</evidence>
<evidence type="ECO:0000256" key="4">
    <source>
        <dbReference type="ARBA" id="ARBA00022801"/>
    </source>
</evidence>
<dbReference type="InterPro" id="IPR002467">
    <property type="entry name" value="Pept_M24A_MAP1"/>
</dbReference>
<keyword evidence="5" id="KW-0472">Membrane</keyword>
<dbReference type="Pfam" id="PF00557">
    <property type="entry name" value="Peptidase_M24"/>
    <property type="match status" value="1"/>
</dbReference>